<protein>
    <submittedName>
        <fullName evidence="4">IS3 family transposase</fullName>
    </submittedName>
</protein>
<evidence type="ECO:0000256" key="1">
    <source>
        <dbReference type="ARBA" id="ARBA00002286"/>
    </source>
</evidence>
<gene>
    <name evidence="4" type="ORF">ACFYTH_35670</name>
</gene>
<dbReference type="InterPro" id="IPR050900">
    <property type="entry name" value="Transposase_IS3/IS150/IS904"/>
</dbReference>
<dbReference type="InterPro" id="IPR025948">
    <property type="entry name" value="HTH-like_dom"/>
</dbReference>
<dbReference type="PROSITE" id="PS50994">
    <property type="entry name" value="INTEGRASE"/>
    <property type="match status" value="1"/>
</dbReference>
<sequence>MPAKYDEATKAKAVRLVVDHRDDYDSEWAAIKAVSARLGMTAETLRKWVRQGAVDAGEAGGVSTDAAREIRELKRKNAELEQTIEILKAATSFFGAGERPATSLICAFIAEHRARFGVAPICRALTAHGCKIAPRTFYAWLNRPPSKRALWDTAITEVLAGFFEPDDNGRRKPESLYGAEKMWGHLQREGIPVARCTVERLMRVNGWKGVVRRKAIRTTESDPAGQRAADLVDRNFRVPAPNLLVVADFTYVRLASGGFVYTAFVVDAYAGRIVGWECSTSKRTAFVESAIRQAAALRARQGRAWTGSTIHHSDAGSQYTSVKFSETLMLSGLRPSIGSVGDAYDNALAETTIGLYKTEAVRDDSPFRRGPLNRLADVELLTHEWVSWFNNHRLMHRLGRRPPIEYEADYYSTCSEQPAGDR</sequence>
<reference evidence="4 5" key="1">
    <citation type="submission" date="2024-10" db="EMBL/GenBank/DDBJ databases">
        <title>The Natural Products Discovery Center: Release of the First 8490 Sequenced Strains for Exploring Actinobacteria Biosynthetic Diversity.</title>
        <authorList>
            <person name="Kalkreuter E."/>
            <person name="Kautsar S.A."/>
            <person name="Yang D."/>
            <person name="Bader C.D."/>
            <person name="Teijaro C.N."/>
            <person name="Fluegel L."/>
            <person name="Davis C.M."/>
            <person name="Simpson J.R."/>
            <person name="Lauterbach L."/>
            <person name="Steele A.D."/>
            <person name="Gui C."/>
            <person name="Meng S."/>
            <person name="Li G."/>
            <person name="Viehrig K."/>
            <person name="Ye F."/>
            <person name="Su P."/>
            <person name="Kiefer A.F."/>
            <person name="Nichols A."/>
            <person name="Cepeda A.J."/>
            <person name="Yan W."/>
            <person name="Fan B."/>
            <person name="Jiang Y."/>
            <person name="Adhikari A."/>
            <person name="Zheng C.-J."/>
            <person name="Schuster L."/>
            <person name="Cowan T.M."/>
            <person name="Smanski M.J."/>
            <person name="Chevrette M.G."/>
            <person name="De Carvalho L.P.S."/>
            <person name="Shen B."/>
        </authorList>
    </citation>
    <scope>NUCLEOTIDE SEQUENCE [LARGE SCALE GENOMIC DNA]</scope>
    <source>
        <strain evidence="4 5">NPDC004550</strain>
    </source>
</reference>
<dbReference type="SUPFAM" id="SSF53098">
    <property type="entry name" value="Ribonuclease H-like"/>
    <property type="match status" value="1"/>
</dbReference>
<evidence type="ECO:0000313" key="4">
    <source>
        <dbReference type="EMBL" id="MFF0458707.1"/>
    </source>
</evidence>
<dbReference type="InterPro" id="IPR002514">
    <property type="entry name" value="Transposase_8"/>
</dbReference>
<dbReference type="SUPFAM" id="SSF46689">
    <property type="entry name" value="Homeodomain-like"/>
    <property type="match status" value="1"/>
</dbReference>
<dbReference type="PANTHER" id="PTHR46889">
    <property type="entry name" value="TRANSPOSASE INSF FOR INSERTION SEQUENCE IS3B-RELATED"/>
    <property type="match status" value="1"/>
</dbReference>
<organism evidence="4 5">
    <name type="scientific">Nocardia africana</name>
    <dbReference type="NCBI Taxonomy" id="134964"/>
    <lineage>
        <taxon>Bacteria</taxon>
        <taxon>Bacillati</taxon>
        <taxon>Actinomycetota</taxon>
        <taxon>Actinomycetes</taxon>
        <taxon>Mycobacteriales</taxon>
        <taxon>Nocardiaceae</taxon>
        <taxon>Nocardia</taxon>
    </lineage>
</organism>
<accession>A0ABW6NWB0</accession>
<dbReference type="PANTHER" id="PTHR46889:SF5">
    <property type="entry name" value="INTEGRASE PROTEIN"/>
    <property type="match status" value="1"/>
</dbReference>
<feature type="coiled-coil region" evidence="2">
    <location>
        <begin position="63"/>
        <end position="90"/>
    </location>
</feature>
<dbReference type="Pfam" id="PF01527">
    <property type="entry name" value="HTH_Tnp_1"/>
    <property type="match status" value="1"/>
</dbReference>
<dbReference type="NCBIfam" id="NF033516">
    <property type="entry name" value="transpos_IS3"/>
    <property type="match status" value="1"/>
</dbReference>
<dbReference type="Proteomes" id="UP001601521">
    <property type="component" value="Unassembled WGS sequence"/>
</dbReference>
<dbReference type="RefSeq" id="WP_387256387.1">
    <property type="nucleotide sequence ID" value="NZ_JBIALX010000049.1"/>
</dbReference>
<dbReference type="EMBL" id="JBIALX010000049">
    <property type="protein sequence ID" value="MFF0458707.1"/>
    <property type="molecule type" value="Genomic_DNA"/>
</dbReference>
<dbReference type="InterPro" id="IPR001584">
    <property type="entry name" value="Integrase_cat-core"/>
</dbReference>
<proteinExistence type="predicted"/>
<dbReference type="InterPro" id="IPR036388">
    <property type="entry name" value="WH-like_DNA-bd_sf"/>
</dbReference>
<comment type="caution">
    <text evidence="4">The sequence shown here is derived from an EMBL/GenBank/DDBJ whole genome shotgun (WGS) entry which is preliminary data.</text>
</comment>
<dbReference type="InterPro" id="IPR012337">
    <property type="entry name" value="RNaseH-like_sf"/>
</dbReference>
<evidence type="ECO:0000259" key="3">
    <source>
        <dbReference type="PROSITE" id="PS50994"/>
    </source>
</evidence>
<keyword evidence="2" id="KW-0175">Coiled coil</keyword>
<dbReference type="Gene3D" id="3.30.420.10">
    <property type="entry name" value="Ribonuclease H-like superfamily/Ribonuclease H"/>
    <property type="match status" value="1"/>
</dbReference>
<dbReference type="Gene3D" id="1.10.10.10">
    <property type="entry name" value="Winged helix-like DNA-binding domain superfamily/Winged helix DNA-binding domain"/>
    <property type="match status" value="1"/>
</dbReference>
<dbReference type="Pfam" id="PF00665">
    <property type="entry name" value="rve"/>
    <property type="match status" value="1"/>
</dbReference>
<keyword evidence="5" id="KW-1185">Reference proteome</keyword>
<dbReference type="InterPro" id="IPR009057">
    <property type="entry name" value="Homeodomain-like_sf"/>
</dbReference>
<dbReference type="Pfam" id="PF13276">
    <property type="entry name" value="HTH_21"/>
    <property type="match status" value="1"/>
</dbReference>
<dbReference type="InterPro" id="IPR048020">
    <property type="entry name" value="Transpos_IS3"/>
</dbReference>
<evidence type="ECO:0000256" key="2">
    <source>
        <dbReference type="SAM" id="Coils"/>
    </source>
</evidence>
<comment type="function">
    <text evidence="1">Involved in the transposition of the insertion sequence.</text>
</comment>
<feature type="domain" description="Integrase catalytic" evidence="3">
    <location>
        <begin position="237"/>
        <end position="411"/>
    </location>
</feature>
<evidence type="ECO:0000313" key="5">
    <source>
        <dbReference type="Proteomes" id="UP001601521"/>
    </source>
</evidence>
<name>A0ABW6NWB0_9NOCA</name>
<dbReference type="InterPro" id="IPR036397">
    <property type="entry name" value="RNaseH_sf"/>
</dbReference>